<organism evidence="4 6">
    <name type="scientific">Petromyzon marinus</name>
    <name type="common">Sea lamprey</name>
    <dbReference type="NCBI Taxonomy" id="7757"/>
    <lineage>
        <taxon>Eukaryota</taxon>
        <taxon>Metazoa</taxon>
        <taxon>Chordata</taxon>
        <taxon>Craniata</taxon>
        <taxon>Vertebrata</taxon>
        <taxon>Cyclostomata</taxon>
        <taxon>Hyperoartia</taxon>
        <taxon>Petromyzontiformes</taxon>
        <taxon>Petromyzontidae</taxon>
        <taxon>Petromyzon</taxon>
    </lineage>
</organism>
<dbReference type="KEGG" id="pmrn:116956962"/>
<sequence length="437" mass="48463">MNAPRGRALNLEKLNNDEEVSQSKDEDASQASTDSAATTMDTIVFRSDLVLSDIHVLMPSSRRLMVRLNAVGQPVYVSKYKILWGTAHEDGCFPPPTSSICTDDSATIPSQACEEWRSETPSGASDASGLLDEDGDLLVARKPRDSVSVVGERAGRANDRPLSHPVLLSQAERWTDEEADEDDEEGQTASDTLRIEHTMGTCLDDVGKQVWRGAFLLGDYLLQHRREFCGVTALELGAGTGATSIVAATFARTVYCTDVGDDLLDNCQRNVNANKHLYMRPDGEEGGEVKVRTLDWLKNDFCTDSECRFSWTEEEVAHLHDNATVLLAADVCYDDELTDGLFRTVFRIMNNLRSTSSLYIAIEKRYNFTLRALAVTCDAYDHFRTCLAGLAGMEGERRVFTVQSVSTDFAQSILYDRVEQLELWKVTATDLAQSSQH</sequence>
<dbReference type="PANTHER" id="PTHR23108">
    <property type="entry name" value="METHYLTRANSFERASE-RELATED"/>
    <property type="match status" value="1"/>
</dbReference>
<dbReference type="GO" id="GO:0008276">
    <property type="term" value="F:protein methyltransferase activity"/>
    <property type="evidence" value="ECO:0007669"/>
    <property type="project" value="InterPro"/>
</dbReference>
<evidence type="ECO:0000313" key="6">
    <source>
        <dbReference type="RefSeq" id="XP_032834754.1"/>
    </source>
</evidence>
<dbReference type="AlphaFoldDB" id="A0AAJ7XHC5"/>
<name>A0AAJ7XHC5_PETMA</name>
<keyword evidence="1" id="KW-0808">Transferase</keyword>
<dbReference type="CDD" id="cd02440">
    <property type="entry name" value="AdoMet_MTases"/>
    <property type="match status" value="1"/>
</dbReference>
<evidence type="ECO:0000313" key="7">
    <source>
        <dbReference type="RefSeq" id="XP_032834763.1"/>
    </source>
</evidence>
<dbReference type="RefSeq" id="XP_032834763.1">
    <property type="nucleotide sequence ID" value="XM_032978872.1"/>
</dbReference>
<dbReference type="SUPFAM" id="SSF53335">
    <property type="entry name" value="S-adenosyl-L-methionine-dependent methyltransferases"/>
    <property type="match status" value="1"/>
</dbReference>
<keyword evidence="4" id="KW-1185">Reference proteome</keyword>
<feature type="compositionally biased region" description="Acidic residues" evidence="3">
    <location>
        <begin position="175"/>
        <end position="186"/>
    </location>
</feature>
<keyword evidence="2" id="KW-0949">S-adenosyl-L-methionine</keyword>
<protein>
    <submittedName>
        <fullName evidence="5 6">Methyltransferase-like protein 22 isoform X1</fullName>
    </submittedName>
</protein>
<dbReference type="Gene3D" id="3.40.50.150">
    <property type="entry name" value="Vaccinia Virus protein VP39"/>
    <property type="match status" value="1"/>
</dbReference>
<evidence type="ECO:0000256" key="1">
    <source>
        <dbReference type="ARBA" id="ARBA00022603"/>
    </source>
</evidence>
<dbReference type="InterPro" id="IPR019410">
    <property type="entry name" value="Methyltransf_16"/>
</dbReference>
<evidence type="ECO:0000256" key="3">
    <source>
        <dbReference type="SAM" id="MobiDB-lite"/>
    </source>
</evidence>
<evidence type="ECO:0000313" key="4">
    <source>
        <dbReference type="Proteomes" id="UP001318040"/>
    </source>
</evidence>
<gene>
    <name evidence="5 6 7 8" type="primary">METTL22</name>
</gene>
<dbReference type="GO" id="GO:0005634">
    <property type="term" value="C:nucleus"/>
    <property type="evidence" value="ECO:0007669"/>
    <property type="project" value="TreeGrafter"/>
</dbReference>
<evidence type="ECO:0000256" key="2">
    <source>
        <dbReference type="ARBA" id="ARBA00022691"/>
    </source>
</evidence>
<feature type="region of interest" description="Disordered" evidence="3">
    <location>
        <begin position="1"/>
        <end position="35"/>
    </location>
</feature>
<feature type="region of interest" description="Disordered" evidence="3">
    <location>
        <begin position="149"/>
        <end position="190"/>
    </location>
</feature>
<feature type="compositionally biased region" description="Basic and acidic residues" evidence="3">
    <location>
        <begin position="153"/>
        <end position="162"/>
    </location>
</feature>
<dbReference type="GO" id="GO:0032259">
    <property type="term" value="P:methylation"/>
    <property type="evidence" value="ECO:0007669"/>
    <property type="project" value="UniProtKB-KW"/>
</dbReference>
<accession>A0AAJ7XHC5</accession>
<dbReference type="PANTHER" id="PTHR23108:SF0">
    <property type="entry name" value="METHYLTRANSFERASE-LIKE PROTEIN 22"/>
    <property type="match status" value="1"/>
</dbReference>
<dbReference type="InterPro" id="IPR029063">
    <property type="entry name" value="SAM-dependent_MTases_sf"/>
</dbReference>
<dbReference type="RefSeq" id="XP_032834772.1">
    <property type="nucleotide sequence ID" value="XM_032978881.1"/>
</dbReference>
<dbReference type="RefSeq" id="XP_032834744.1">
    <property type="nucleotide sequence ID" value="XM_032978853.1"/>
</dbReference>
<dbReference type="CTD" id="79091"/>
<dbReference type="Proteomes" id="UP001318040">
    <property type="component" value="Chromosome 3"/>
</dbReference>
<keyword evidence="1" id="KW-0489">Methyltransferase</keyword>
<proteinExistence type="predicted"/>
<evidence type="ECO:0000313" key="5">
    <source>
        <dbReference type="RefSeq" id="XP_032834744.1"/>
    </source>
</evidence>
<dbReference type="Pfam" id="PF10294">
    <property type="entry name" value="Methyltransf_16"/>
    <property type="match status" value="1"/>
</dbReference>
<evidence type="ECO:0000313" key="8">
    <source>
        <dbReference type="RefSeq" id="XP_032834772.1"/>
    </source>
</evidence>
<dbReference type="RefSeq" id="XP_032834754.1">
    <property type="nucleotide sequence ID" value="XM_032978863.1"/>
</dbReference>
<reference evidence="5 6" key="1">
    <citation type="submission" date="2025-04" db="UniProtKB">
        <authorList>
            <consortium name="RefSeq"/>
        </authorList>
    </citation>
    <scope>IDENTIFICATION</scope>
    <source>
        <tissue evidence="5 6">Sperm</tissue>
    </source>
</reference>
<dbReference type="InterPro" id="IPR038899">
    <property type="entry name" value="METTL22"/>
</dbReference>